<keyword evidence="2" id="KW-1133">Transmembrane helix</keyword>
<gene>
    <name evidence="4" type="primary">106093054</name>
</gene>
<evidence type="ECO:0000259" key="3">
    <source>
        <dbReference type="Pfam" id="PF25473"/>
    </source>
</evidence>
<dbReference type="Pfam" id="PF25473">
    <property type="entry name" value="MXRA7_helical"/>
    <property type="match status" value="1"/>
</dbReference>
<dbReference type="InterPro" id="IPR026622">
    <property type="entry name" value="Mxra7"/>
</dbReference>
<dbReference type="AlphaFoldDB" id="A0A1I8Q878"/>
<name>A0A1I8Q878_STOCA</name>
<dbReference type="KEGG" id="scac:106093054"/>
<proteinExistence type="predicted"/>
<organism evidence="4 5">
    <name type="scientific">Stomoxys calcitrans</name>
    <name type="common">Stable fly</name>
    <name type="synonym">Conops calcitrans</name>
    <dbReference type="NCBI Taxonomy" id="35570"/>
    <lineage>
        <taxon>Eukaryota</taxon>
        <taxon>Metazoa</taxon>
        <taxon>Ecdysozoa</taxon>
        <taxon>Arthropoda</taxon>
        <taxon>Hexapoda</taxon>
        <taxon>Insecta</taxon>
        <taxon>Pterygota</taxon>
        <taxon>Neoptera</taxon>
        <taxon>Endopterygota</taxon>
        <taxon>Diptera</taxon>
        <taxon>Brachycera</taxon>
        <taxon>Muscomorpha</taxon>
        <taxon>Muscoidea</taxon>
        <taxon>Muscidae</taxon>
        <taxon>Stomoxys</taxon>
    </lineage>
</organism>
<evidence type="ECO:0000256" key="2">
    <source>
        <dbReference type="SAM" id="Phobius"/>
    </source>
</evidence>
<dbReference type="EnsemblMetazoa" id="SCAU014795-RC">
    <property type="protein sequence ID" value="SCAU014795-PC"/>
    <property type="gene ID" value="SCAU014795"/>
</dbReference>
<evidence type="ECO:0000256" key="1">
    <source>
        <dbReference type="SAM" id="Coils"/>
    </source>
</evidence>
<feature type="coiled-coil region" evidence="1">
    <location>
        <begin position="145"/>
        <end position="200"/>
    </location>
</feature>
<dbReference type="InterPro" id="IPR057534">
    <property type="entry name" value="MXRA7_helical"/>
</dbReference>
<dbReference type="PANTHER" id="PTHR21845">
    <property type="entry name" value="TRANSMEMBRANE ANCHOR PROTEIN 1"/>
    <property type="match status" value="1"/>
</dbReference>
<accession>A0A1I8Q878</accession>
<keyword evidence="2" id="KW-0472">Membrane</keyword>
<feature type="transmembrane region" description="Helical" evidence="2">
    <location>
        <begin position="16"/>
        <end position="34"/>
    </location>
</feature>
<protein>
    <recommendedName>
        <fullName evidence="3">Matrix-remodeling-associated protein 7 helical domain-containing protein</fullName>
    </recommendedName>
</protein>
<dbReference type="STRING" id="35570.A0A1I8Q878"/>
<dbReference type="Proteomes" id="UP000095300">
    <property type="component" value="Unassembled WGS sequence"/>
</dbReference>
<evidence type="ECO:0000313" key="5">
    <source>
        <dbReference type="Proteomes" id="UP000095300"/>
    </source>
</evidence>
<feature type="domain" description="Matrix-remodeling-associated protein 7 helical" evidence="3">
    <location>
        <begin position="143"/>
        <end position="204"/>
    </location>
</feature>
<keyword evidence="1" id="KW-0175">Coiled coil</keyword>
<dbReference type="VEuPathDB" id="VectorBase:SCAU014795"/>
<keyword evidence="2" id="KW-0812">Transmembrane</keyword>
<evidence type="ECO:0000313" key="4">
    <source>
        <dbReference type="EnsemblMetazoa" id="SCAU014795-PC"/>
    </source>
</evidence>
<dbReference type="PANTHER" id="PTHR21845:SF2">
    <property type="entry name" value="MATRIX-REMODELING-ASSOCIATED PROTEIN 7"/>
    <property type="match status" value="1"/>
</dbReference>
<reference evidence="4" key="1">
    <citation type="submission" date="2020-05" db="UniProtKB">
        <authorList>
            <consortium name="EnsemblMetazoa"/>
        </authorList>
    </citation>
    <scope>IDENTIFICATION</scope>
    <source>
        <strain evidence="4">USDA</strain>
    </source>
</reference>
<sequence length="205" mass="23864">MYNYGDSILFDGISDIYLVSIATTLLAVIIAFYYSNFLRDGNNIERQHYNLTEQLEDTEEVLQEDYVQSDTSNESEIENHYFSRKEPLGERHSVHAAYDECNSDDDYEDDHEIASSALTRNLESSDFDSDDYDEDIHADGLVGKLKSKRVKELEARLTIDQLEEERRIEREQLAAIFELLKKQEAELNMKEIDENELNAQLGLYR</sequence>
<dbReference type="OrthoDB" id="5983600at2759"/>
<keyword evidence="5" id="KW-1185">Reference proteome</keyword>